<evidence type="ECO:0000313" key="2">
    <source>
        <dbReference type="EMBL" id="KIU17480.1"/>
    </source>
</evidence>
<comment type="caution">
    <text evidence="2">The sequence shown here is derived from an EMBL/GenBank/DDBJ whole genome shotgun (WGS) entry which is preliminary data.</text>
</comment>
<proteinExistence type="predicted"/>
<dbReference type="Proteomes" id="UP000032221">
    <property type="component" value="Unassembled WGS sequence"/>
</dbReference>
<feature type="transmembrane region" description="Helical" evidence="1">
    <location>
        <begin position="70"/>
        <end position="89"/>
    </location>
</feature>
<dbReference type="PATRIC" id="fig|280871.6.peg.1558"/>
<reference evidence="2 3" key="1">
    <citation type="submission" date="2015-01" db="EMBL/GenBank/DDBJ databases">
        <title>Genome sequence of Mycobacterium llatzerense and Mycobacterium immunogenum recovered from brain abscess.</title>
        <authorList>
            <person name="Greninger A.L."/>
            <person name="Langelier C."/>
            <person name="Cunningham G."/>
            <person name="Chiu C.Y."/>
            <person name="Miller S."/>
        </authorList>
    </citation>
    <scope>NUCLEOTIDE SEQUENCE [LARGE SCALE GENOMIC DNA]</scope>
    <source>
        <strain evidence="2 3">CLUC14</strain>
    </source>
</reference>
<evidence type="ECO:0000313" key="3">
    <source>
        <dbReference type="Proteomes" id="UP000032221"/>
    </source>
</evidence>
<evidence type="ECO:0000256" key="1">
    <source>
        <dbReference type="SAM" id="Phobius"/>
    </source>
</evidence>
<dbReference type="EMBL" id="JXST01000008">
    <property type="protein sequence ID" value="KIU17480.1"/>
    <property type="molecule type" value="Genomic_DNA"/>
</dbReference>
<keyword evidence="3" id="KW-1185">Reference proteome</keyword>
<gene>
    <name evidence="2" type="ORF">TL10_07530</name>
</gene>
<dbReference type="AlphaFoldDB" id="A0A0D1L9F2"/>
<protein>
    <submittedName>
        <fullName evidence="2">Uncharacterized protein</fullName>
    </submittedName>
</protein>
<dbReference type="RefSeq" id="WP_043985170.1">
    <property type="nucleotide sequence ID" value="NZ_LXSC01000003.1"/>
</dbReference>
<organism evidence="2 3">
    <name type="scientific">Mycolicibacterium llatzerense</name>
    <dbReference type="NCBI Taxonomy" id="280871"/>
    <lineage>
        <taxon>Bacteria</taxon>
        <taxon>Bacillati</taxon>
        <taxon>Actinomycetota</taxon>
        <taxon>Actinomycetes</taxon>
        <taxon>Mycobacteriales</taxon>
        <taxon>Mycobacteriaceae</taxon>
        <taxon>Mycolicibacterium</taxon>
    </lineage>
</organism>
<sequence length="95" mass="10537">MYALWAQHSGITADVKVLECHDVGRNSECSGQWRDGTVARSVWIVAMPLPDPGETVPMRIHDGKAYSQSVGLPLMAFGFGALMLFVGAYSRRRRR</sequence>
<accession>A0A0D1L9F2</accession>
<keyword evidence="1" id="KW-0472">Membrane</keyword>
<keyword evidence="1" id="KW-1133">Transmembrane helix</keyword>
<keyword evidence="1" id="KW-0812">Transmembrane</keyword>
<name>A0A0D1L9F2_9MYCO</name>